<evidence type="ECO:0000256" key="1">
    <source>
        <dbReference type="SAM" id="MobiDB-lite"/>
    </source>
</evidence>
<sequence length="102" mass="11933">DEKEDLTDNNKSKKIKSNNYKVKFSYTQRNYIANDNIEDEEISNNPNLHSNDQNELEIPEGHLKDDINLEQHHISYESNKNDAVLSDESNKHPLSYKNNDTK</sequence>
<name>A0A397SZR2_9GLOM</name>
<feature type="region of interest" description="Disordered" evidence="1">
    <location>
        <begin position="37"/>
        <end position="102"/>
    </location>
</feature>
<dbReference type="AlphaFoldDB" id="A0A397SZR2"/>
<organism evidence="2 3">
    <name type="scientific">Glomus cerebriforme</name>
    <dbReference type="NCBI Taxonomy" id="658196"/>
    <lineage>
        <taxon>Eukaryota</taxon>
        <taxon>Fungi</taxon>
        <taxon>Fungi incertae sedis</taxon>
        <taxon>Mucoromycota</taxon>
        <taxon>Glomeromycotina</taxon>
        <taxon>Glomeromycetes</taxon>
        <taxon>Glomerales</taxon>
        <taxon>Glomeraceae</taxon>
        <taxon>Glomus</taxon>
    </lineage>
</organism>
<comment type="caution">
    <text evidence="2">The sequence shown here is derived from an EMBL/GenBank/DDBJ whole genome shotgun (WGS) entry which is preliminary data.</text>
</comment>
<evidence type="ECO:0000313" key="3">
    <source>
        <dbReference type="Proteomes" id="UP000265703"/>
    </source>
</evidence>
<dbReference type="EMBL" id="QKYT01000265">
    <property type="protein sequence ID" value="RIA88391.1"/>
    <property type="molecule type" value="Genomic_DNA"/>
</dbReference>
<accession>A0A397SZR2</accession>
<feature type="non-terminal residue" evidence="2">
    <location>
        <position position="1"/>
    </location>
</feature>
<reference evidence="2 3" key="1">
    <citation type="submission" date="2018-06" db="EMBL/GenBank/DDBJ databases">
        <title>Comparative genomics reveals the genomic features of Rhizophagus irregularis, R. cerebriforme, R. diaphanum and Gigaspora rosea, and their symbiotic lifestyle signature.</title>
        <authorList>
            <person name="Morin E."/>
            <person name="San Clemente H."/>
            <person name="Chen E.C.H."/>
            <person name="De La Providencia I."/>
            <person name="Hainaut M."/>
            <person name="Kuo A."/>
            <person name="Kohler A."/>
            <person name="Murat C."/>
            <person name="Tang N."/>
            <person name="Roy S."/>
            <person name="Loubradou J."/>
            <person name="Henrissat B."/>
            <person name="Grigoriev I.V."/>
            <person name="Corradi N."/>
            <person name="Roux C."/>
            <person name="Martin F.M."/>
        </authorList>
    </citation>
    <scope>NUCLEOTIDE SEQUENCE [LARGE SCALE GENOMIC DNA]</scope>
    <source>
        <strain evidence="2 3">DAOM 227022</strain>
    </source>
</reference>
<evidence type="ECO:0000313" key="2">
    <source>
        <dbReference type="EMBL" id="RIA88391.1"/>
    </source>
</evidence>
<keyword evidence="3" id="KW-1185">Reference proteome</keyword>
<protein>
    <submittedName>
        <fullName evidence="2">Uncharacterized protein</fullName>
    </submittedName>
</protein>
<dbReference type="Proteomes" id="UP000265703">
    <property type="component" value="Unassembled WGS sequence"/>
</dbReference>
<feature type="compositionally biased region" description="Basic and acidic residues" evidence="1">
    <location>
        <begin position="59"/>
        <end position="75"/>
    </location>
</feature>
<gene>
    <name evidence="2" type="ORF">C1645_826394</name>
</gene>
<proteinExistence type="predicted"/>